<comment type="caution">
    <text evidence="2">The sequence shown here is derived from an EMBL/GenBank/DDBJ whole genome shotgun (WGS) entry which is preliminary data.</text>
</comment>
<dbReference type="AlphaFoldDB" id="A0AAV6LQE1"/>
<gene>
    <name evidence="2" type="ORF">RHGRI_002124</name>
</gene>
<evidence type="ECO:0000313" key="3">
    <source>
        <dbReference type="Proteomes" id="UP000823749"/>
    </source>
</evidence>
<evidence type="ECO:0000313" key="2">
    <source>
        <dbReference type="EMBL" id="KAG5566448.1"/>
    </source>
</evidence>
<protein>
    <submittedName>
        <fullName evidence="2">Uncharacterized protein</fullName>
    </submittedName>
</protein>
<feature type="region of interest" description="Disordered" evidence="1">
    <location>
        <begin position="99"/>
        <end position="127"/>
    </location>
</feature>
<organism evidence="2 3">
    <name type="scientific">Rhododendron griersonianum</name>
    <dbReference type="NCBI Taxonomy" id="479676"/>
    <lineage>
        <taxon>Eukaryota</taxon>
        <taxon>Viridiplantae</taxon>
        <taxon>Streptophyta</taxon>
        <taxon>Embryophyta</taxon>
        <taxon>Tracheophyta</taxon>
        <taxon>Spermatophyta</taxon>
        <taxon>Magnoliopsida</taxon>
        <taxon>eudicotyledons</taxon>
        <taxon>Gunneridae</taxon>
        <taxon>Pentapetalae</taxon>
        <taxon>asterids</taxon>
        <taxon>Ericales</taxon>
        <taxon>Ericaceae</taxon>
        <taxon>Ericoideae</taxon>
        <taxon>Rhodoreae</taxon>
        <taxon>Rhododendron</taxon>
    </lineage>
</organism>
<name>A0AAV6LQE1_9ERIC</name>
<dbReference type="Proteomes" id="UP000823749">
    <property type="component" value="Chromosome 1"/>
</dbReference>
<accession>A0AAV6LQE1</accession>
<evidence type="ECO:0000256" key="1">
    <source>
        <dbReference type="SAM" id="MobiDB-lite"/>
    </source>
</evidence>
<reference evidence="2" key="1">
    <citation type="submission" date="2020-08" db="EMBL/GenBank/DDBJ databases">
        <title>Plant Genome Project.</title>
        <authorList>
            <person name="Zhang R.-G."/>
        </authorList>
    </citation>
    <scope>NUCLEOTIDE SEQUENCE</scope>
    <source>
        <strain evidence="2">WSP0</strain>
        <tissue evidence="2">Leaf</tissue>
    </source>
</reference>
<dbReference type="Gene3D" id="2.120.10.30">
    <property type="entry name" value="TolB, C-terminal domain"/>
    <property type="match status" value="1"/>
</dbReference>
<keyword evidence="3" id="KW-1185">Reference proteome</keyword>
<dbReference type="InterPro" id="IPR011042">
    <property type="entry name" value="6-blade_b-propeller_TolB-like"/>
</dbReference>
<sequence length="199" mass="22333">MQQAIVHWIVQEYALVSAVAITNPKIIRGMPNMLIGTQIFHRFRMLESILFRRDTNLREDKSSLSSPTNKLLKYYWLKGEKAGTAEVMAILPGFSNNIRTTEKAPSSPPATHRRCTRPSPPSVVARSQPRLSRRRWLLWRCRTTRADEGEEVLIVAGEMVDVGGKAEEADGDFDFEEDDGGGKADLSRIIGFASDLSRS</sequence>
<dbReference type="EMBL" id="JACTNZ010000001">
    <property type="protein sequence ID" value="KAG5566448.1"/>
    <property type="molecule type" value="Genomic_DNA"/>
</dbReference>
<proteinExistence type="predicted"/>